<reference evidence="2 3" key="1">
    <citation type="submission" date="2018-08" db="EMBL/GenBank/DDBJ databases">
        <title>Genomic investigation of the strawberry pathogen Phytophthora fragariae indicates pathogenicity is determined by transcriptional variation in three key races.</title>
        <authorList>
            <person name="Adams T.M."/>
            <person name="Armitage A.D."/>
            <person name="Sobczyk M.K."/>
            <person name="Bates H.J."/>
            <person name="Dunwell J.M."/>
            <person name="Nellist C.F."/>
            <person name="Harrison R.J."/>
        </authorList>
    </citation>
    <scope>NUCLEOTIDE SEQUENCE [LARGE SCALE GENOMIC DNA]</scope>
    <source>
        <strain evidence="2 3">SCRP333</strain>
    </source>
</reference>
<feature type="region of interest" description="Disordered" evidence="1">
    <location>
        <begin position="612"/>
        <end position="637"/>
    </location>
</feature>
<comment type="caution">
    <text evidence="2">The sequence shown here is derived from an EMBL/GenBank/DDBJ whole genome shotgun (WGS) entry which is preliminary data.</text>
</comment>
<feature type="compositionally biased region" description="Basic and acidic residues" evidence="1">
    <location>
        <begin position="194"/>
        <end position="212"/>
    </location>
</feature>
<evidence type="ECO:0000313" key="3">
    <source>
        <dbReference type="Proteomes" id="UP000434957"/>
    </source>
</evidence>
<dbReference type="EMBL" id="QXFT01002809">
    <property type="protein sequence ID" value="KAE9292865.1"/>
    <property type="molecule type" value="Genomic_DNA"/>
</dbReference>
<feature type="compositionally biased region" description="Basic and acidic residues" evidence="1">
    <location>
        <begin position="342"/>
        <end position="367"/>
    </location>
</feature>
<feature type="compositionally biased region" description="Basic residues" evidence="1">
    <location>
        <begin position="213"/>
        <end position="230"/>
    </location>
</feature>
<feature type="compositionally biased region" description="Polar residues" evidence="1">
    <location>
        <begin position="301"/>
        <end position="313"/>
    </location>
</feature>
<accession>A0A6A4CM40</accession>
<name>A0A6A4CM40_9STRA</name>
<feature type="region of interest" description="Disordered" evidence="1">
    <location>
        <begin position="174"/>
        <end position="367"/>
    </location>
</feature>
<feature type="compositionally biased region" description="Basic residues" evidence="1">
    <location>
        <begin position="236"/>
        <end position="259"/>
    </location>
</feature>
<dbReference type="Proteomes" id="UP000434957">
    <property type="component" value="Unassembled WGS sequence"/>
</dbReference>
<feature type="compositionally biased region" description="Basic and acidic residues" evidence="1">
    <location>
        <begin position="314"/>
        <end position="333"/>
    </location>
</feature>
<keyword evidence="3" id="KW-1185">Reference proteome</keyword>
<organism evidence="2 3">
    <name type="scientific">Phytophthora rubi</name>
    <dbReference type="NCBI Taxonomy" id="129364"/>
    <lineage>
        <taxon>Eukaryota</taxon>
        <taxon>Sar</taxon>
        <taxon>Stramenopiles</taxon>
        <taxon>Oomycota</taxon>
        <taxon>Peronosporomycetes</taxon>
        <taxon>Peronosporales</taxon>
        <taxon>Peronosporaceae</taxon>
        <taxon>Phytophthora</taxon>
    </lineage>
</organism>
<dbReference type="AlphaFoldDB" id="A0A6A4CM40"/>
<gene>
    <name evidence="2" type="ORF">PR003_g24649</name>
</gene>
<proteinExistence type="predicted"/>
<protein>
    <submittedName>
        <fullName evidence="2">Uncharacterized protein</fullName>
    </submittedName>
</protein>
<evidence type="ECO:0000313" key="2">
    <source>
        <dbReference type="EMBL" id="KAE9292865.1"/>
    </source>
</evidence>
<evidence type="ECO:0000256" key="1">
    <source>
        <dbReference type="SAM" id="MobiDB-lite"/>
    </source>
</evidence>
<sequence>MARQPNPPTTVSQEDVLRGHVVRLECPYELTGRDWDGPIYAELIEPRHLNPGHRSPFVEDDSVRCPGWLCHLVYHRFEHGAAREHRGDDQDPDDRTVIPFGRLTRPFEDLKDEWRDRPLLMLFRFVRFKTCFLAAADDRDDRGSAAFVEIPLDVYLVGQVVAYRPCSRLTLTTQSGPAAPSHPIQPASSPPAAGRREPAVDRRARRSQDRPHIHCNRRSRSPSPRRGHARKDRDRRSRSRHRDRSRSRSPGRARSRHTSLRLQRTPTPPSRRHAYSPRDDGRDGQGPSSPPEPARPRSQHLDWQSGNPTGQHSGHSDRGAAHFRDRADGDYDLHQYSGTRLSRTDTRSGRHADYEDTHHRARDQDDFGQHTLQQTIEALTSGATSFRLPAAELAVHQIAHVRPRPQGKEILGELRRYWQLPILDRVSAIQHHETLRNRYRVTKVTAKMIFAVNFGTRPLDHFLPPPAQSGGRRSVTHDSATWGSGDTVPGAHIISISDLRRALSRIYEAAVEWYPRPVAEVFSIVHANATKDTLDNAPRDLVYATINLYTLVFTRLFQSIQDDNHASVLADEARATLSHSSPDYIRLVRQVIDTALVDTWARQIEYGSSTSRRFEARSRAGGPQRGTQHHQSRTTVPSEILAKVPKKGSTSICLRFQTQKGCDFPNCKNVHELTLLPVEVFQYATAKHGSFKENHPNVTA</sequence>